<dbReference type="InterPro" id="IPR010344">
    <property type="entry name" value="YbjH"/>
</dbReference>
<keyword evidence="3" id="KW-1185">Reference proteome</keyword>
<accession>A0ABT2YF00</accession>
<comment type="caution">
    <text evidence="2">The sequence shown here is derived from an EMBL/GenBank/DDBJ whole genome shotgun (WGS) entry which is preliminary data.</text>
</comment>
<evidence type="ECO:0000313" key="2">
    <source>
        <dbReference type="EMBL" id="MCV2368628.1"/>
    </source>
</evidence>
<feature type="region of interest" description="Disordered" evidence="1">
    <location>
        <begin position="270"/>
        <end position="295"/>
    </location>
</feature>
<reference evidence="2 3" key="1">
    <citation type="submission" date="2021-11" db="EMBL/GenBank/DDBJ databases">
        <authorList>
            <person name="Liang Q."/>
            <person name="Mou H."/>
            <person name="Liu Z."/>
        </authorList>
    </citation>
    <scope>NUCLEOTIDE SEQUENCE [LARGE SCALE GENOMIC DNA]</scope>
    <source>
        <strain evidence="2 3">CHU3</strain>
    </source>
</reference>
<feature type="compositionally biased region" description="Low complexity" evidence="1">
    <location>
        <begin position="270"/>
        <end position="289"/>
    </location>
</feature>
<sequence length="713" mass="76305">MSLLLAPFLVAAQAQTAGISSLGVSGGLATPNAEVLGNGLAALSFGNYQDPRRGDFDQRLNHSLGFGFLPGLELFGRFAQHKGFNGVRAASGNEIVDLSVNLKWQIPRLLDGVPNLAIGATDIAGGANYFGSVYAVASDHYGPLAWSAGWGNSQNASTSNRPKVLNGAFGGLELSLFQTGLSALLETDGAQRHVGARYRSQAMPGLGDTRFIATVQRTQGGRDFMDQARGLTSVNLSVVIPLQREPGQRQQAMAGEKSLPALLALQPSSSESSVAPSASSPPMVAPQSSNPAPTADAPRMLALAQALQRSGLSGVRIGAAGASLIVEYENKSYLHNEVDALGVALGLMAERAPQGIARLVAYEMKLGLSVAKTTVDAASYRQFLRDGARAPVQATLERELAPAQGASGVTEWVQAGEESHWSRFGLEIRPLLNYALATEVGAFDYSLAANFRASAGLWRGAKVFADWVQRVDNSKQFGPGGAFGTQLHRDGLRNVVLQQSFWLGPQIFLSAGIGRYDYRGWGAEGTAIYRLPGRDDSLLFKAKAVNQAELYPGIKRDSSAMSMAYRLVWSDDTWLEAAVQRYSDGSTGPELMMTRWFGDVALSLVARQGGSKRFVGAELSLPLTLRRTMPLGSLRLTGTSRYTQTFRIRAASAGSPGLLSPNAVRPADLSYKPEVEWLNSGRYSAHYLAGNLDRLREAFFLYGLPQITDSARP</sequence>
<gene>
    <name evidence="2" type="ORF">LNV07_11060</name>
</gene>
<proteinExistence type="predicted"/>
<protein>
    <submittedName>
        <fullName evidence="2">YjbH domain-containing protein</fullName>
    </submittedName>
</protein>
<dbReference type="Proteomes" id="UP001209701">
    <property type="component" value="Unassembled WGS sequence"/>
</dbReference>
<evidence type="ECO:0000313" key="3">
    <source>
        <dbReference type="Proteomes" id="UP001209701"/>
    </source>
</evidence>
<dbReference type="EMBL" id="JAJIRN010000004">
    <property type="protein sequence ID" value="MCV2368628.1"/>
    <property type="molecule type" value="Genomic_DNA"/>
</dbReference>
<organism evidence="2 3">
    <name type="scientific">Roseateles oligotrophus</name>
    <dbReference type="NCBI Taxonomy" id="1769250"/>
    <lineage>
        <taxon>Bacteria</taxon>
        <taxon>Pseudomonadati</taxon>
        <taxon>Pseudomonadota</taxon>
        <taxon>Betaproteobacteria</taxon>
        <taxon>Burkholderiales</taxon>
        <taxon>Sphaerotilaceae</taxon>
        <taxon>Roseateles</taxon>
    </lineage>
</organism>
<evidence type="ECO:0000256" key="1">
    <source>
        <dbReference type="SAM" id="MobiDB-lite"/>
    </source>
</evidence>
<dbReference type="Pfam" id="PF06082">
    <property type="entry name" value="YjbH"/>
    <property type="match status" value="2"/>
</dbReference>
<name>A0ABT2YF00_9BURK</name>
<dbReference type="RefSeq" id="WP_263571215.1">
    <property type="nucleotide sequence ID" value="NZ_JAJIRN010000004.1"/>
</dbReference>